<dbReference type="Proteomes" id="UP000525652">
    <property type="component" value="Unassembled WGS sequence"/>
</dbReference>
<proteinExistence type="predicted"/>
<protein>
    <submittedName>
        <fullName evidence="2">VOC family protein</fullName>
    </submittedName>
</protein>
<evidence type="ECO:0000259" key="1">
    <source>
        <dbReference type="PROSITE" id="PS51819"/>
    </source>
</evidence>
<name>A0A7X1E2V7_9BACT</name>
<dbReference type="Pfam" id="PF00903">
    <property type="entry name" value="Glyoxalase"/>
    <property type="match status" value="1"/>
</dbReference>
<organism evidence="2 3">
    <name type="scientific">Puniceicoccus vermicola</name>
    <dbReference type="NCBI Taxonomy" id="388746"/>
    <lineage>
        <taxon>Bacteria</taxon>
        <taxon>Pseudomonadati</taxon>
        <taxon>Verrucomicrobiota</taxon>
        <taxon>Opitutia</taxon>
        <taxon>Puniceicoccales</taxon>
        <taxon>Puniceicoccaceae</taxon>
        <taxon>Puniceicoccus</taxon>
    </lineage>
</organism>
<sequence>MIKHLAHICIHSESLSETLRFYQEGLGLEKGFEFIRDGELFGFYLKFGGNTFIEVFSGKSGEPGNIGHFALEVSSIDAVLERVKAAGYEVGEKKMGADHSWQAWLTDPSGVQIELHEYTAESLQLNGGTCHVNW</sequence>
<accession>A0A7X1E2V7</accession>
<dbReference type="InterPro" id="IPR037523">
    <property type="entry name" value="VOC_core"/>
</dbReference>
<feature type="domain" description="VOC" evidence="1">
    <location>
        <begin position="4"/>
        <end position="118"/>
    </location>
</feature>
<dbReference type="AlphaFoldDB" id="A0A7X1E2V7"/>
<dbReference type="InterPro" id="IPR029068">
    <property type="entry name" value="Glyas_Bleomycin-R_OHBP_Dase"/>
</dbReference>
<reference evidence="2 3" key="1">
    <citation type="submission" date="2020-07" db="EMBL/GenBank/DDBJ databases">
        <authorList>
            <person name="Feng X."/>
        </authorList>
    </citation>
    <scope>NUCLEOTIDE SEQUENCE [LARGE SCALE GENOMIC DNA]</scope>
    <source>
        <strain evidence="2 3">JCM14086</strain>
    </source>
</reference>
<dbReference type="EMBL" id="JACHVA010000009">
    <property type="protein sequence ID" value="MBC2600288.1"/>
    <property type="molecule type" value="Genomic_DNA"/>
</dbReference>
<dbReference type="SUPFAM" id="SSF54593">
    <property type="entry name" value="Glyoxalase/Bleomycin resistance protein/Dihydroxybiphenyl dioxygenase"/>
    <property type="match status" value="1"/>
</dbReference>
<evidence type="ECO:0000313" key="3">
    <source>
        <dbReference type="Proteomes" id="UP000525652"/>
    </source>
</evidence>
<comment type="caution">
    <text evidence="2">The sequence shown here is derived from an EMBL/GenBank/DDBJ whole genome shotgun (WGS) entry which is preliminary data.</text>
</comment>
<keyword evidence="3" id="KW-1185">Reference proteome</keyword>
<dbReference type="RefSeq" id="WP_185691042.1">
    <property type="nucleotide sequence ID" value="NZ_JACHVA010000009.1"/>
</dbReference>
<dbReference type="PROSITE" id="PS51819">
    <property type="entry name" value="VOC"/>
    <property type="match status" value="1"/>
</dbReference>
<dbReference type="InterPro" id="IPR004360">
    <property type="entry name" value="Glyas_Fos-R_dOase_dom"/>
</dbReference>
<evidence type="ECO:0000313" key="2">
    <source>
        <dbReference type="EMBL" id="MBC2600288.1"/>
    </source>
</evidence>
<gene>
    <name evidence="2" type="ORF">H5P30_00670</name>
</gene>
<dbReference type="Gene3D" id="3.10.180.10">
    <property type="entry name" value="2,3-Dihydroxybiphenyl 1,2-Dioxygenase, domain 1"/>
    <property type="match status" value="1"/>
</dbReference>
<dbReference type="CDD" id="cd06587">
    <property type="entry name" value="VOC"/>
    <property type="match status" value="1"/>
</dbReference>